<dbReference type="OrthoDB" id="761837at2759"/>
<reference evidence="4" key="2">
    <citation type="submission" date="2025-08" db="UniProtKB">
        <authorList>
            <consortium name="RefSeq"/>
        </authorList>
    </citation>
    <scope>IDENTIFICATION</scope>
    <source>
        <tissue evidence="4">Young leaves</tissue>
    </source>
</reference>
<keyword evidence="1" id="KW-1133">Transmembrane helix</keyword>
<protein>
    <submittedName>
        <fullName evidence="4">Uncharacterized protein LOC103709991</fullName>
    </submittedName>
</protein>
<gene>
    <name evidence="4" type="primary">LOC103709991</name>
</gene>
<keyword evidence="3" id="KW-1185">Reference proteome</keyword>
<feature type="domain" description="C2" evidence="2">
    <location>
        <begin position="1"/>
        <end position="116"/>
    </location>
</feature>
<dbReference type="GeneID" id="103709991"/>
<dbReference type="RefSeq" id="XP_017698987.2">
    <property type="nucleotide sequence ID" value="XM_017843498.3"/>
</dbReference>
<keyword evidence="1" id="KW-0472">Membrane</keyword>
<sequence>MAKEDAGEATLELTVLAADGLKGSAAFLGKTAKPFAVAWVDPALIKKSPIPLIPSSSIPSKLHLPLSLETLQNPSSSLTVQILSSRLPFRAAKPVASAAIPLSSLPSAGEPFTLPLRRPSGRPHASLRLSARILWCLAPAPPSDPIGGAPMVAGVPRIPAEVEALEFSYVEPSAPPLLAPLPPPMPMPERIGPWRSFLIGLASGAVAAVLMGAAVLSED</sequence>
<evidence type="ECO:0000256" key="1">
    <source>
        <dbReference type="SAM" id="Phobius"/>
    </source>
</evidence>
<feature type="transmembrane region" description="Helical" evidence="1">
    <location>
        <begin position="197"/>
        <end position="216"/>
    </location>
</feature>
<dbReference type="AlphaFoldDB" id="A0A8B7MUF3"/>
<evidence type="ECO:0000313" key="3">
    <source>
        <dbReference type="Proteomes" id="UP000228380"/>
    </source>
</evidence>
<dbReference type="KEGG" id="pda:103709991"/>
<reference evidence="3" key="1">
    <citation type="journal article" date="2019" name="Nat. Commun.">
        <title>Genome-wide association mapping of date palm fruit traits.</title>
        <authorList>
            <person name="Hazzouri K.M."/>
            <person name="Gros-Balthazard M."/>
            <person name="Flowers J.M."/>
            <person name="Copetti D."/>
            <person name="Lemansour A."/>
            <person name="Lebrun M."/>
            <person name="Masmoudi K."/>
            <person name="Ferrand S."/>
            <person name="Dhar M.I."/>
            <person name="Fresquez Z.A."/>
            <person name="Rosas U."/>
            <person name="Zhang J."/>
            <person name="Talag J."/>
            <person name="Lee S."/>
            <person name="Kudrna D."/>
            <person name="Powell R.F."/>
            <person name="Leitch I.J."/>
            <person name="Krueger R.R."/>
            <person name="Wing R.A."/>
            <person name="Amiri K.M.A."/>
            <person name="Purugganan M.D."/>
        </authorList>
    </citation>
    <scope>NUCLEOTIDE SEQUENCE [LARGE SCALE GENOMIC DNA]</scope>
    <source>
        <strain evidence="3">cv. Khalas</strain>
    </source>
</reference>
<dbReference type="InterPro" id="IPR000008">
    <property type="entry name" value="C2_dom"/>
</dbReference>
<dbReference type="Proteomes" id="UP000228380">
    <property type="component" value="Chromosome 14"/>
</dbReference>
<keyword evidence="1" id="KW-0812">Transmembrane</keyword>
<dbReference type="PROSITE" id="PS50004">
    <property type="entry name" value="C2"/>
    <property type="match status" value="1"/>
</dbReference>
<name>A0A8B7MUF3_PHODC</name>
<evidence type="ECO:0000259" key="2">
    <source>
        <dbReference type="PROSITE" id="PS50004"/>
    </source>
</evidence>
<accession>A0A8B7MUF3</accession>
<evidence type="ECO:0000313" key="4">
    <source>
        <dbReference type="RefSeq" id="XP_017698987.2"/>
    </source>
</evidence>
<organism evidence="3 4">
    <name type="scientific">Phoenix dactylifera</name>
    <name type="common">Date palm</name>
    <dbReference type="NCBI Taxonomy" id="42345"/>
    <lineage>
        <taxon>Eukaryota</taxon>
        <taxon>Viridiplantae</taxon>
        <taxon>Streptophyta</taxon>
        <taxon>Embryophyta</taxon>
        <taxon>Tracheophyta</taxon>
        <taxon>Spermatophyta</taxon>
        <taxon>Magnoliopsida</taxon>
        <taxon>Liliopsida</taxon>
        <taxon>Arecaceae</taxon>
        <taxon>Coryphoideae</taxon>
        <taxon>Phoeniceae</taxon>
        <taxon>Phoenix</taxon>
    </lineage>
</organism>
<proteinExistence type="predicted"/>